<evidence type="ECO:0000256" key="6">
    <source>
        <dbReference type="SAM" id="Phobius"/>
    </source>
</evidence>
<evidence type="ECO:0000256" key="5">
    <source>
        <dbReference type="ARBA" id="ARBA00023237"/>
    </source>
</evidence>
<dbReference type="Pfam" id="PF14322">
    <property type="entry name" value="SusD-like_3"/>
    <property type="match status" value="1"/>
</dbReference>
<dbReference type="InterPro" id="IPR011990">
    <property type="entry name" value="TPR-like_helical_dom_sf"/>
</dbReference>
<comment type="subcellular location">
    <subcellularLocation>
        <location evidence="1">Cell outer membrane</location>
    </subcellularLocation>
</comment>
<evidence type="ECO:0000256" key="2">
    <source>
        <dbReference type="ARBA" id="ARBA00006275"/>
    </source>
</evidence>
<keyword evidence="6" id="KW-0812">Transmembrane</keyword>
<sequence>MKITLQQHKITSRLKDMSGRKKTNAAFTVRLALVVLIGIVPLSGCNKYLDQQPDNRTDLNTPDKVSQLLTSAYPDRDYITFCEAMSDNSADRGFPSKANLLPNENAFLYKDYTSTDDGSPDVYWNACYRAIAAANQALQVCNTAANPAQYSAYKGEALLARAYSHFMLVSLFAKTYNPVTATTDPGIPYITEPETVLLKKYDRKTVAYVYDMIEKDLLAGIPLINDNAYKVPAYRFTITAAHAFASRFYLFKQQYDKVIQQADLAIPTSAILGYLRPWNTVYLASSFNTVKAMYTKADQKANLLLATTESIWARGLSQDRYGLTYNIVSATLNHSIVVSGEWAPYQLQYGNQQLIVPKFLENFININTNTGNLYNYIPLLSAEEVLFNKAEANVATGNFADAITALNIYLSTRIKNYDPTTNLLTIDNALKFYNVTDTKAALTQTILDFKRVEFMQEGFRWFDILRYKIPVTHIDKDNNIIKLGPDDPRRVIQIPAPAQKTAGLTPNPR</sequence>
<keyword evidence="5" id="KW-0998">Cell outer membrane</keyword>
<evidence type="ECO:0000256" key="4">
    <source>
        <dbReference type="ARBA" id="ARBA00023136"/>
    </source>
</evidence>
<dbReference type="Gene3D" id="1.25.40.390">
    <property type="match status" value="1"/>
</dbReference>
<evidence type="ECO:0000313" key="9">
    <source>
        <dbReference type="EMBL" id="MBB6131633.1"/>
    </source>
</evidence>
<reference evidence="9 10" key="1">
    <citation type="submission" date="2020-08" db="EMBL/GenBank/DDBJ databases">
        <title>Genomic Encyclopedia of Type Strains, Phase IV (KMG-V): Genome sequencing to study the core and pangenomes of soil and plant-associated prokaryotes.</title>
        <authorList>
            <person name="Whitman W."/>
        </authorList>
    </citation>
    <scope>NUCLEOTIDE SEQUENCE [LARGE SCALE GENOMIC DNA]</scope>
    <source>
        <strain evidence="9 10">MP601</strain>
    </source>
</reference>
<dbReference type="Proteomes" id="UP000548326">
    <property type="component" value="Unassembled WGS sequence"/>
</dbReference>
<dbReference type="EMBL" id="JACHCA010000028">
    <property type="protein sequence ID" value="MBB6131633.1"/>
    <property type="molecule type" value="Genomic_DNA"/>
</dbReference>
<proteinExistence type="inferred from homology"/>
<evidence type="ECO:0000313" key="10">
    <source>
        <dbReference type="Proteomes" id="UP000548326"/>
    </source>
</evidence>
<keyword evidence="6" id="KW-1133">Transmembrane helix</keyword>
<keyword evidence="4 6" id="KW-0472">Membrane</keyword>
<evidence type="ECO:0008006" key="11">
    <source>
        <dbReference type="Google" id="ProtNLM"/>
    </source>
</evidence>
<dbReference type="AlphaFoldDB" id="A0A841JKC2"/>
<feature type="domain" description="RagB/SusD" evidence="7">
    <location>
        <begin position="285"/>
        <end position="478"/>
    </location>
</feature>
<comment type="similarity">
    <text evidence="2">Belongs to the SusD family.</text>
</comment>
<evidence type="ECO:0000259" key="7">
    <source>
        <dbReference type="Pfam" id="PF07980"/>
    </source>
</evidence>
<protein>
    <recommendedName>
        <fullName evidence="11">SusD family protein</fullName>
    </recommendedName>
</protein>
<dbReference type="Pfam" id="PF07980">
    <property type="entry name" value="SusD_RagB"/>
    <property type="match status" value="1"/>
</dbReference>
<accession>A0A841JKC2</accession>
<gene>
    <name evidence="9" type="ORF">HDF22_005784</name>
</gene>
<organism evidence="9 10">
    <name type="scientific">Mucilaginibacter lappiensis</name>
    <dbReference type="NCBI Taxonomy" id="354630"/>
    <lineage>
        <taxon>Bacteria</taxon>
        <taxon>Pseudomonadati</taxon>
        <taxon>Bacteroidota</taxon>
        <taxon>Sphingobacteriia</taxon>
        <taxon>Sphingobacteriales</taxon>
        <taxon>Sphingobacteriaceae</taxon>
        <taxon>Mucilaginibacter</taxon>
    </lineage>
</organism>
<dbReference type="InterPro" id="IPR012944">
    <property type="entry name" value="SusD_RagB_dom"/>
</dbReference>
<dbReference type="GO" id="GO:0009279">
    <property type="term" value="C:cell outer membrane"/>
    <property type="evidence" value="ECO:0007669"/>
    <property type="project" value="UniProtKB-SubCell"/>
</dbReference>
<dbReference type="SUPFAM" id="SSF48452">
    <property type="entry name" value="TPR-like"/>
    <property type="match status" value="1"/>
</dbReference>
<comment type="caution">
    <text evidence="9">The sequence shown here is derived from an EMBL/GenBank/DDBJ whole genome shotgun (WGS) entry which is preliminary data.</text>
</comment>
<dbReference type="RefSeq" id="WP_260171064.1">
    <property type="nucleotide sequence ID" value="NZ_JACHCA010000028.1"/>
</dbReference>
<name>A0A841JKC2_9SPHI</name>
<feature type="transmembrane region" description="Helical" evidence="6">
    <location>
        <begin position="25"/>
        <end position="44"/>
    </location>
</feature>
<evidence type="ECO:0000256" key="3">
    <source>
        <dbReference type="ARBA" id="ARBA00022729"/>
    </source>
</evidence>
<evidence type="ECO:0000256" key="1">
    <source>
        <dbReference type="ARBA" id="ARBA00004442"/>
    </source>
</evidence>
<keyword evidence="3" id="KW-0732">Signal</keyword>
<dbReference type="InterPro" id="IPR033985">
    <property type="entry name" value="SusD-like_N"/>
</dbReference>
<feature type="domain" description="SusD-like N-terminal" evidence="8">
    <location>
        <begin position="47"/>
        <end position="250"/>
    </location>
</feature>
<evidence type="ECO:0000259" key="8">
    <source>
        <dbReference type="Pfam" id="PF14322"/>
    </source>
</evidence>